<reference evidence="1 2" key="1">
    <citation type="submission" date="2022-04" db="EMBL/GenBank/DDBJ databases">
        <authorList>
            <person name="Grouzdev D.S."/>
            <person name="Pantiukh K.S."/>
            <person name="Krutkina M.S."/>
        </authorList>
    </citation>
    <scope>NUCLEOTIDE SEQUENCE [LARGE SCALE GENOMIC DNA]</scope>
    <source>
        <strain evidence="1 2">6x-1</strain>
    </source>
</reference>
<evidence type="ECO:0000313" key="2">
    <source>
        <dbReference type="Proteomes" id="UP001203284"/>
    </source>
</evidence>
<comment type="caution">
    <text evidence="1">The sequence shown here is derived from an EMBL/GenBank/DDBJ whole genome shotgun (WGS) entry which is preliminary data.</text>
</comment>
<dbReference type="InterPro" id="IPR008311">
    <property type="entry name" value="UCP028101"/>
</dbReference>
<evidence type="ECO:0000313" key="1">
    <source>
        <dbReference type="EMBL" id="MCK0195523.1"/>
    </source>
</evidence>
<dbReference type="RefSeq" id="WP_247025801.1">
    <property type="nucleotide sequence ID" value="NZ_JALKCH010000001.1"/>
</dbReference>
<dbReference type="Gene3D" id="2.130.10.10">
    <property type="entry name" value="YVTN repeat-like/Quinoprotein amine dehydrogenase"/>
    <property type="match status" value="1"/>
</dbReference>
<dbReference type="Proteomes" id="UP001203284">
    <property type="component" value="Unassembled WGS sequence"/>
</dbReference>
<gene>
    <name evidence="1" type="ORF">MWN34_01200</name>
</gene>
<dbReference type="InterPro" id="IPR011044">
    <property type="entry name" value="Quino_amine_DH_bsu"/>
</dbReference>
<accession>A0ABT0D6F3</accession>
<dbReference type="Pfam" id="PF07433">
    <property type="entry name" value="DUF1513"/>
    <property type="match status" value="1"/>
</dbReference>
<name>A0ABT0D6F3_9HYPH</name>
<dbReference type="EMBL" id="JALKCH010000001">
    <property type="protein sequence ID" value="MCK0195523.1"/>
    <property type="molecule type" value="Genomic_DNA"/>
</dbReference>
<dbReference type="InterPro" id="IPR015943">
    <property type="entry name" value="WD40/YVTN_repeat-like_dom_sf"/>
</dbReference>
<keyword evidence="2" id="KW-1185">Reference proteome</keyword>
<organism evidence="1 2">
    <name type="scientific">Ancylobacter crimeensis</name>
    <dbReference type="NCBI Taxonomy" id="2579147"/>
    <lineage>
        <taxon>Bacteria</taxon>
        <taxon>Pseudomonadati</taxon>
        <taxon>Pseudomonadota</taxon>
        <taxon>Alphaproteobacteria</taxon>
        <taxon>Hyphomicrobiales</taxon>
        <taxon>Xanthobacteraceae</taxon>
        <taxon>Ancylobacter</taxon>
    </lineage>
</organism>
<dbReference type="SUPFAM" id="SSF50969">
    <property type="entry name" value="YVTN repeat-like/Quinoprotein amine dehydrogenase"/>
    <property type="match status" value="1"/>
</dbReference>
<proteinExistence type="predicted"/>
<protein>
    <submittedName>
        <fullName evidence="1">DUF1513 domain-containing protein</fullName>
    </submittedName>
</protein>
<sequence length="377" mass="39127">MGLFDAKASSLFSRLEGLVRAPRVLFGAAHALDHADDAPAGPLDAQWLASAAVEGGFAPVVLSPERQSTPVGLAGQRLHWVEPSPDGRHAVAVARRPGTMAVMFDRLSGTVVEAFEPGEGRVFSGHGRFSADARRFLAVEIDRVTGVGTVTLRDAAEGFAIRDEWASSGIGPHDLLADGDLLVVANGGLEPGTEEALGAEEAGASVALLDRATGETRAVAELHPDFASLSLRHLAVAPDGLLVVAAQDVLADGVARPLVHAVGRDGQLTAFDAPEAEWRGFRTYIGSVAFDLSGDYVAAASPRGNRVTLWRRDGRFLGSVPLVDGCGLAPTRKAGEFLATSGLGETVLIATDGMSVGVAARKAGGPRFDNHAALVVN</sequence>